<sequence length="1491" mass="160252">MPFLKVCVAQYDYDANTEEELTIKENDVLYIMEDDDPEWWKAKLKTADPNDLHIGLVPSNYVEPLPASGTVVGLYQYEATTEEELTFEEGDELTLYEQDDPDWFLVGNGTQVGFVPGNYVEVSAGQDGHTQAQQTYEQEEYAEEQYQHEEQPYEEEPAEVAPRSNGSVSSPVVSAEKDDLCFWSVNEVDKKKKKKKGSLGVGNFTIFFGSEEDKSPVRQWSIKDVDKVRQEKKHVYLDLGGANPASFDFSAATKQEAEAIFNKIQESKQKSRISAPGATAAAASIPPVRDSVVSTSTYQTAQESPHIASASATYQQEAAYDEPAYDEPAYQEEEQQYVEPEPLCEGRWAIALYDFQAEAEEELSIKENDELWVTDYVSSEEWWKVQLGDQVGIVPASYVRFADEPIPEEQQEEIVQAEEVAPVEARAVPAPPPQPVVASIPKVTEQIKREIATTPAATPAPAPAAEPAVNKPKNTRMWTDRSGKYKVEAEYLGFHDGKISLHKLNGVKIAVPVREMSQEDITFVEKATGMKISESGFDWYDFFIKAGIATEDALRYSTVFRSEKMDSSILPELTRDVLKGLNVKEGDIIRIRKASGNSGATSPDAVSTAKPKKSVSFAPNDGADMINDREVAMKLQADEVSNARTSGASMAEQRRQQELADEQFARELQERENAQNRTPVFGKKNDTPQRKNTRPKASTSAPKTIDASEFTKIGTALNNTPKSSVSFSKGKQPAASKPVTTAADLAFDDDAWEVRDPKLLAFDYDNWKIQNRDNEDEWIEKFASSTVPKVLEEEEPEKTASPKPKEAETSSPAGRPRPGAPDRTDSSNSLSSFGLAVPIAPSPAPAPAPASVPAPASPAKPATPVPGSLEAIKITQAEEAERVRQQMEKIKEKQASDAVKRELEQVKQQTQMLQQALVNQATQSKQETHMLQQALVQQANQNQQLMQTVARRLAPPPPVSSGRLPAPLVPVNPTGPLRFIPTHPTGQQSAPQPTFSTASMGLPSAQQQMMTGVNPQMTGIAPQATGKANWANATPANPFGIGAITVNPTGAPRPPPPPPQHIIAARSAPPVPAPFINRNMSNGPPPPPPPMQTSMATGFNNMAGVNSNMTGMNSNMTGFNNNNNMSPMNRVSQPMQSVPFQTPAVTGMTTSGPSLNALSAMSNQNNLNNMNNMNNMNNSNSPQFQTPMMTGMNNNAMGGLNNNMAGMNNNNLGGLNSNMTGMGGLNNNMTGMNSLNNNMTGMNSLNKSPSFNSSPLGQSRILQTSSSTSSGFNSGLGGNLGGGLSNNNNLNTLSGINSLGGTSSGGSLTPLQVQATGNLPMSSSYMRPPTSSGMGNFNNNNNLGGMQNQMTGMGSMSGLGGGLNSNMAGMGGLNNNNNMSGMGGMNNNMTGMGGMNSNMTGMGGMNNNMGGMNNNMGGMGGMGRGMGGMNNMGGMGSMGGGINPQMTGMGNNMGGMNGMGGMNNMGGMNPQMTGMNNMNNMNNNGQFNRNW</sequence>
<dbReference type="PANTHER" id="PTHR46037">
    <property type="entry name" value="PROTEIN ENHANCER OF SEVENLESS 2B"/>
    <property type="match status" value="1"/>
</dbReference>
<organism evidence="16 17">
    <name type="scientific">Entomortierella chlamydospora</name>
    <dbReference type="NCBI Taxonomy" id="101097"/>
    <lineage>
        <taxon>Eukaryota</taxon>
        <taxon>Fungi</taxon>
        <taxon>Fungi incertae sedis</taxon>
        <taxon>Mucoromycota</taxon>
        <taxon>Mortierellomycotina</taxon>
        <taxon>Mortierellomycetes</taxon>
        <taxon>Mortierellales</taxon>
        <taxon>Mortierellaceae</taxon>
        <taxon>Entomortierella</taxon>
    </lineage>
</organism>
<keyword evidence="11" id="KW-0963">Cytoplasm</keyword>
<keyword evidence="7" id="KW-0254">Endocytosis</keyword>
<feature type="compositionally biased region" description="Polar residues" evidence="14">
    <location>
        <begin position="1247"/>
        <end position="1263"/>
    </location>
</feature>
<evidence type="ECO:0000256" key="2">
    <source>
        <dbReference type="ARBA" id="ARBA00004134"/>
    </source>
</evidence>
<dbReference type="PRINTS" id="PR00452">
    <property type="entry name" value="SH3DOMAIN"/>
</dbReference>
<dbReference type="Gene3D" id="2.30.30.700">
    <property type="entry name" value="SLA1 homology domain 1"/>
    <property type="match status" value="1"/>
</dbReference>
<evidence type="ECO:0000256" key="13">
    <source>
        <dbReference type="SAM" id="Coils"/>
    </source>
</evidence>
<feature type="compositionally biased region" description="Low complexity" evidence="14">
    <location>
        <begin position="1264"/>
        <end position="1273"/>
    </location>
</feature>
<dbReference type="GO" id="GO:0010008">
    <property type="term" value="C:endosome membrane"/>
    <property type="evidence" value="ECO:0007669"/>
    <property type="project" value="UniProtKB-SubCell"/>
</dbReference>
<feature type="domain" description="SH3" evidence="15">
    <location>
        <begin position="344"/>
        <end position="404"/>
    </location>
</feature>
<dbReference type="InterPro" id="IPR007131">
    <property type="entry name" value="SHD1"/>
</dbReference>
<dbReference type="Gene3D" id="1.10.150.50">
    <property type="entry name" value="Transcription Factor, Ets-1"/>
    <property type="match status" value="1"/>
</dbReference>
<keyword evidence="10" id="KW-0009">Actin-binding</keyword>
<dbReference type="SMART" id="SM00326">
    <property type="entry name" value="SH3"/>
    <property type="match status" value="3"/>
</dbReference>
<dbReference type="Pfam" id="PF24081">
    <property type="entry name" value="PH_SLA1"/>
    <property type="match status" value="1"/>
</dbReference>
<keyword evidence="17" id="KW-1185">Reference proteome</keyword>
<dbReference type="OrthoDB" id="5971719at2759"/>
<feature type="region of interest" description="Disordered" evidence="14">
    <location>
        <begin position="594"/>
        <end position="624"/>
    </location>
</feature>
<evidence type="ECO:0000256" key="9">
    <source>
        <dbReference type="ARBA" id="ARBA00022999"/>
    </source>
</evidence>
<feature type="region of interest" description="Disordered" evidence="14">
    <location>
        <begin position="670"/>
        <end position="740"/>
    </location>
</feature>
<evidence type="ECO:0000256" key="6">
    <source>
        <dbReference type="ARBA" id="ARBA00022443"/>
    </source>
</evidence>
<dbReference type="InterPro" id="IPR035800">
    <property type="entry name" value="Sla1_SH3_1"/>
</dbReference>
<dbReference type="Pfam" id="PF00018">
    <property type="entry name" value="SH3_1"/>
    <property type="match status" value="2"/>
</dbReference>
<dbReference type="Pfam" id="PF14604">
    <property type="entry name" value="SH3_9"/>
    <property type="match status" value="1"/>
</dbReference>
<gene>
    <name evidence="16" type="primary">SLA1</name>
    <name evidence="16" type="ORF">BGZ80_003875</name>
</gene>
<dbReference type="GO" id="GO:0005886">
    <property type="term" value="C:plasma membrane"/>
    <property type="evidence" value="ECO:0007669"/>
    <property type="project" value="UniProtKB-SubCell"/>
</dbReference>
<evidence type="ECO:0000256" key="5">
    <source>
        <dbReference type="ARBA" id="ARBA00020357"/>
    </source>
</evidence>
<comment type="similarity">
    <text evidence="4">Belongs to the SLA1 family.</text>
</comment>
<dbReference type="EMBL" id="JAAAID010002050">
    <property type="protein sequence ID" value="KAG0008088.1"/>
    <property type="molecule type" value="Genomic_DNA"/>
</dbReference>
<evidence type="ECO:0000256" key="7">
    <source>
        <dbReference type="ARBA" id="ARBA00022583"/>
    </source>
</evidence>
<evidence type="ECO:0000259" key="15">
    <source>
        <dbReference type="PROSITE" id="PS50002"/>
    </source>
</evidence>
<feature type="domain" description="SH3" evidence="15">
    <location>
        <begin position="2"/>
        <end position="67"/>
    </location>
</feature>
<dbReference type="GO" id="GO:0030479">
    <property type="term" value="C:actin cortical patch"/>
    <property type="evidence" value="ECO:0007669"/>
    <property type="project" value="UniProtKB-SubCell"/>
</dbReference>
<name>A0A9P6SW83_9FUNG</name>
<comment type="subcellular location">
    <subcellularLocation>
        <location evidence="3">Cell membrane</location>
        <topology evidence="3">Peripheral membrane protein</topology>
        <orientation evidence="3">Cytoplasmic side</orientation>
    </subcellularLocation>
    <subcellularLocation>
        <location evidence="2">Cytoplasm</location>
        <location evidence="2">Cytoskeleton</location>
        <location evidence="2">Actin patch</location>
    </subcellularLocation>
    <subcellularLocation>
        <location evidence="1">Endosome membrane</location>
        <topology evidence="1">Peripheral membrane protein</topology>
        <orientation evidence="1">Cytoplasmic side</orientation>
    </subcellularLocation>
</comment>
<dbReference type="CDD" id="cd11773">
    <property type="entry name" value="SH3_Sla1p_1"/>
    <property type="match status" value="1"/>
</dbReference>
<feature type="region of interest" description="Disordered" evidence="14">
    <location>
        <begin position="1246"/>
        <end position="1273"/>
    </location>
</feature>
<dbReference type="SUPFAM" id="SSF50044">
    <property type="entry name" value="SH3-domain"/>
    <property type="match status" value="3"/>
</dbReference>
<feature type="compositionally biased region" description="Polar residues" evidence="14">
    <location>
        <begin position="595"/>
        <end position="605"/>
    </location>
</feature>
<evidence type="ECO:0000313" key="16">
    <source>
        <dbReference type="EMBL" id="KAG0008088.1"/>
    </source>
</evidence>
<feature type="coiled-coil region" evidence="13">
    <location>
        <begin position="873"/>
        <end position="916"/>
    </location>
</feature>
<evidence type="ECO:0000256" key="8">
    <source>
        <dbReference type="ARBA" id="ARBA00022753"/>
    </source>
</evidence>
<dbReference type="PRINTS" id="PR01887">
    <property type="entry name" value="SPECTRNALPHA"/>
</dbReference>
<keyword evidence="9" id="KW-0727">SH2 domain</keyword>
<accession>A0A9P6SW83</accession>
<evidence type="ECO:0000256" key="3">
    <source>
        <dbReference type="ARBA" id="ARBA00004413"/>
    </source>
</evidence>
<keyword evidence="6 12" id="KW-0728">SH3 domain</keyword>
<dbReference type="GO" id="GO:0003779">
    <property type="term" value="F:actin binding"/>
    <property type="evidence" value="ECO:0007669"/>
    <property type="project" value="UniProtKB-KW"/>
</dbReference>
<dbReference type="Pfam" id="PF03983">
    <property type="entry name" value="SHD1"/>
    <property type="match status" value="1"/>
</dbReference>
<comment type="caution">
    <text evidence="16">The sequence shown here is derived from an EMBL/GenBank/DDBJ whole genome shotgun (WGS) entry which is preliminary data.</text>
</comment>
<keyword evidence="13" id="KW-0175">Coiled coil</keyword>
<feature type="compositionally biased region" description="Basic and acidic residues" evidence="14">
    <location>
        <begin position="797"/>
        <end position="808"/>
    </location>
</feature>
<evidence type="ECO:0000256" key="1">
    <source>
        <dbReference type="ARBA" id="ARBA00004125"/>
    </source>
</evidence>
<dbReference type="GO" id="GO:0042802">
    <property type="term" value="F:identical protein binding"/>
    <property type="evidence" value="ECO:0007669"/>
    <property type="project" value="InterPro"/>
</dbReference>
<feature type="domain" description="SH3" evidence="15">
    <location>
        <begin position="68"/>
        <end position="125"/>
    </location>
</feature>
<feature type="region of interest" description="Disordered" evidence="14">
    <location>
        <begin position="126"/>
        <end position="171"/>
    </location>
</feature>
<dbReference type="Gene3D" id="2.30.30.40">
    <property type="entry name" value="SH3 Domains"/>
    <property type="match status" value="3"/>
</dbReference>
<feature type="region of interest" description="Disordered" evidence="14">
    <location>
        <begin position="784"/>
        <end position="871"/>
    </location>
</feature>
<evidence type="ECO:0000313" key="17">
    <source>
        <dbReference type="Proteomes" id="UP000703661"/>
    </source>
</evidence>
<feature type="compositionally biased region" description="Pro residues" evidence="14">
    <location>
        <begin position="840"/>
        <end position="864"/>
    </location>
</feature>
<feature type="region of interest" description="Disordered" evidence="14">
    <location>
        <begin position="640"/>
        <end position="659"/>
    </location>
</feature>
<feature type="region of interest" description="Disordered" evidence="14">
    <location>
        <begin position="455"/>
        <end position="476"/>
    </location>
</feature>
<keyword evidence="8" id="KW-0967">Endosome</keyword>
<dbReference type="GO" id="GO:0043130">
    <property type="term" value="F:ubiquitin binding"/>
    <property type="evidence" value="ECO:0007669"/>
    <property type="project" value="InterPro"/>
</dbReference>
<evidence type="ECO:0000256" key="10">
    <source>
        <dbReference type="ARBA" id="ARBA00023203"/>
    </source>
</evidence>
<evidence type="ECO:0000256" key="12">
    <source>
        <dbReference type="PROSITE-ProRule" id="PRU00192"/>
    </source>
</evidence>
<proteinExistence type="inferred from homology"/>
<dbReference type="GO" id="GO:0030674">
    <property type="term" value="F:protein-macromolecule adaptor activity"/>
    <property type="evidence" value="ECO:0007669"/>
    <property type="project" value="InterPro"/>
</dbReference>
<keyword evidence="11" id="KW-0206">Cytoskeleton</keyword>
<protein>
    <recommendedName>
        <fullName evidence="5">Actin cytoskeleton-regulatory complex protein SLA1</fullName>
    </recommendedName>
</protein>
<dbReference type="InterPro" id="IPR013761">
    <property type="entry name" value="SAM/pointed_sf"/>
</dbReference>
<dbReference type="InterPro" id="IPR056996">
    <property type="entry name" value="PH_SLA1"/>
</dbReference>
<evidence type="ECO:0000256" key="14">
    <source>
        <dbReference type="SAM" id="MobiDB-lite"/>
    </source>
</evidence>
<feature type="compositionally biased region" description="Polar residues" evidence="14">
    <location>
        <begin position="716"/>
        <end position="729"/>
    </location>
</feature>
<evidence type="ECO:0000256" key="4">
    <source>
        <dbReference type="ARBA" id="ARBA00007948"/>
    </source>
</evidence>
<reference evidence="16" key="1">
    <citation type="journal article" date="2020" name="Fungal Divers.">
        <title>Resolving the Mortierellaceae phylogeny through synthesis of multi-gene phylogenetics and phylogenomics.</title>
        <authorList>
            <person name="Vandepol N."/>
            <person name="Liber J."/>
            <person name="Desiro A."/>
            <person name="Na H."/>
            <person name="Kennedy M."/>
            <person name="Barry K."/>
            <person name="Grigoriev I.V."/>
            <person name="Miller A.N."/>
            <person name="O'Donnell K."/>
            <person name="Stajich J.E."/>
            <person name="Bonito G."/>
        </authorList>
    </citation>
    <scope>NUCLEOTIDE SEQUENCE</scope>
    <source>
        <strain evidence="16">NRRL 2769</strain>
    </source>
</reference>
<dbReference type="InterPro" id="IPR043539">
    <property type="entry name" value="Grb2-like"/>
</dbReference>
<evidence type="ECO:0000256" key="11">
    <source>
        <dbReference type="ARBA" id="ARBA00023212"/>
    </source>
</evidence>
<dbReference type="GO" id="GO:0006897">
    <property type="term" value="P:endocytosis"/>
    <property type="evidence" value="ECO:0007669"/>
    <property type="project" value="UniProtKB-KW"/>
</dbReference>
<dbReference type="PROSITE" id="PS50002">
    <property type="entry name" value="SH3"/>
    <property type="match status" value="3"/>
</dbReference>
<dbReference type="InterPro" id="IPR036028">
    <property type="entry name" value="SH3-like_dom_sf"/>
</dbReference>
<dbReference type="InterPro" id="IPR001452">
    <property type="entry name" value="SH3_domain"/>
</dbReference>
<dbReference type="Proteomes" id="UP000703661">
    <property type="component" value="Unassembled WGS sequence"/>
</dbReference>